<reference evidence="12 13" key="1">
    <citation type="submission" date="2015-05" db="EMBL/GenBank/DDBJ databases">
        <title>Genome sequencing and analysis of members of genus Stenotrophomonas.</title>
        <authorList>
            <person name="Patil P.P."/>
            <person name="Midha S."/>
            <person name="Patil P.B."/>
        </authorList>
    </citation>
    <scope>NUCLEOTIDE SEQUENCE [LARGE SCALE GENOMIC DNA]</scope>
    <source>
        <strain evidence="12 13">DSM 24757</strain>
    </source>
</reference>
<dbReference type="SUPFAM" id="SSF52172">
    <property type="entry name" value="CheY-like"/>
    <property type="match status" value="2"/>
</dbReference>
<keyword evidence="7" id="KW-0067">ATP-binding</keyword>
<keyword evidence="13" id="KW-1185">Reference proteome</keyword>
<dbReference type="SMART" id="SM00448">
    <property type="entry name" value="REC"/>
    <property type="match status" value="2"/>
</dbReference>
<dbReference type="InterPro" id="IPR036097">
    <property type="entry name" value="HisK_dim/P_sf"/>
</dbReference>
<dbReference type="EMBL" id="LDJM01000034">
    <property type="protein sequence ID" value="KRG75053.1"/>
    <property type="molecule type" value="Genomic_DNA"/>
</dbReference>
<comment type="catalytic activity">
    <reaction evidence="1">
        <text>ATP + protein L-histidine = ADP + protein N-phospho-L-histidine.</text>
        <dbReference type="EC" id="2.7.13.3"/>
    </reaction>
</comment>
<evidence type="ECO:0000256" key="8">
    <source>
        <dbReference type="ARBA" id="ARBA00023012"/>
    </source>
</evidence>
<dbReference type="PANTHER" id="PTHR43065:SF10">
    <property type="entry name" value="PEROXIDE STRESS-ACTIVATED HISTIDINE KINASE MAK3"/>
    <property type="match status" value="1"/>
</dbReference>
<dbReference type="InterPro" id="IPR003594">
    <property type="entry name" value="HATPase_dom"/>
</dbReference>
<dbReference type="Gene3D" id="1.10.287.130">
    <property type="match status" value="1"/>
</dbReference>
<dbReference type="InterPro" id="IPR001789">
    <property type="entry name" value="Sig_transdc_resp-reg_receiver"/>
</dbReference>
<evidence type="ECO:0000256" key="6">
    <source>
        <dbReference type="ARBA" id="ARBA00022777"/>
    </source>
</evidence>
<dbReference type="OrthoDB" id="9776727at2"/>
<keyword evidence="5" id="KW-0547">Nucleotide-binding</keyword>
<evidence type="ECO:0000256" key="3">
    <source>
        <dbReference type="ARBA" id="ARBA00022553"/>
    </source>
</evidence>
<feature type="modified residue" description="4-aspartylphosphate" evidence="9">
    <location>
        <position position="437"/>
    </location>
</feature>
<dbReference type="GO" id="GO:0005524">
    <property type="term" value="F:ATP binding"/>
    <property type="evidence" value="ECO:0007669"/>
    <property type="project" value="UniProtKB-KW"/>
</dbReference>
<evidence type="ECO:0000313" key="13">
    <source>
        <dbReference type="Proteomes" id="UP000050956"/>
    </source>
</evidence>
<evidence type="ECO:0000256" key="2">
    <source>
        <dbReference type="ARBA" id="ARBA00012438"/>
    </source>
</evidence>
<dbReference type="InterPro" id="IPR011006">
    <property type="entry name" value="CheY-like_superfamily"/>
</dbReference>
<dbReference type="PANTHER" id="PTHR43065">
    <property type="entry name" value="SENSOR HISTIDINE KINASE"/>
    <property type="match status" value="1"/>
</dbReference>
<comment type="caution">
    <text evidence="12">The sequence shown here is derived from an EMBL/GenBank/DDBJ whole genome shotgun (WGS) entry which is preliminary data.</text>
</comment>
<dbReference type="RefSeq" id="WP_057638692.1">
    <property type="nucleotide sequence ID" value="NZ_LDJM01000034.1"/>
</dbReference>
<feature type="modified residue" description="4-aspartylphosphate" evidence="9">
    <location>
        <position position="63"/>
    </location>
</feature>
<keyword evidence="6 12" id="KW-0418">Kinase</keyword>
<dbReference type="CDD" id="cd00082">
    <property type="entry name" value="HisKA"/>
    <property type="match status" value="1"/>
</dbReference>
<organism evidence="12 13">
    <name type="scientific">Stenotrophomonas ginsengisoli</name>
    <dbReference type="NCBI Taxonomy" id="336566"/>
    <lineage>
        <taxon>Bacteria</taxon>
        <taxon>Pseudomonadati</taxon>
        <taxon>Pseudomonadota</taxon>
        <taxon>Gammaproteobacteria</taxon>
        <taxon>Lysobacterales</taxon>
        <taxon>Lysobacteraceae</taxon>
        <taxon>Stenotrophomonas</taxon>
    </lineage>
</organism>
<keyword evidence="3 9" id="KW-0597">Phosphoprotein</keyword>
<gene>
    <name evidence="12" type="ORF">ABB30_12735</name>
</gene>
<dbReference type="EC" id="2.7.13.3" evidence="2"/>
<evidence type="ECO:0000256" key="5">
    <source>
        <dbReference type="ARBA" id="ARBA00022741"/>
    </source>
</evidence>
<dbReference type="SMART" id="SM00387">
    <property type="entry name" value="HATPase_c"/>
    <property type="match status" value="1"/>
</dbReference>
<dbReference type="GO" id="GO:0000155">
    <property type="term" value="F:phosphorelay sensor kinase activity"/>
    <property type="evidence" value="ECO:0007669"/>
    <property type="project" value="InterPro"/>
</dbReference>
<dbReference type="Gene3D" id="3.40.50.2300">
    <property type="match status" value="2"/>
</dbReference>
<dbReference type="PRINTS" id="PR00344">
    <property type="entry name" value="BCTRLSENSOR"/>
</dbReference>
<dbReference type="AlphaFoldDB" id="A0A0R0CZ30"/>
<accession>A0A0R0CZ30</accession>
<dbReference type="InterPro" id="IPR003661">
    <property type="entry name" value="HisK_dim/P_dom"/>
</dbReference>
<dbReference type="CDD" id="cd00156">
    <property type="entry name" value="REC"/>
    <property type="match status" value="1"/>
</dbReference>
<dbReference type="Pfam" id="PF02518">
    <property type="entry name" value="HATPase_c"/>
    <property type="match status" value="1"/>
</dbReference>
<evidence type="ECO:0000313" key="12">
    <source>
        <dbReference type="EMBL" id="KRG75053.1"/>
    </source>
</evidence>
<evidence type="ECO:0000256" key="9">
    <source>
        <dbReference type="PROSITE-ProRule" id="PRU00169"/>
    </source>
</evidence>
<feature type="domain" description="Response regulatory" evidence="11">
    <location>
        <begin position="387"/>
        <end position="502"/>
    </location>
</feature>
<dbReference type="Gene3D" id="3.30.565.10">
    <property type="entry name" value="Histidine kinase-like ATPase, C-terminal domain"/>
    <property type="match status" value="1"/>
</dbReference>
<dbReference type="PROSITE" id="PS50110">
    <property type="entry name" value="RESPONSE_REGULATORY"/>
    <property type="match status" value="2"/>
</dbReference>
<proteinExistence type="predicted"/>
<dbReference type="InterPro" id="IPR036890">
    <property type="entry name" value="HATPase_C_sf"/>
</dbReference>
<dbReference type="InterPro" id="IPR005467">
    <property type="entry name" value="His_kinase_dom"/>
</dbReference>
<evidence type="ECO:0000256" key="4">
    <source>
        <dbReference type="ARBA" id="ARBA00022679"/>
    </source>
</evidence>
<dbReference type="STRING" id="336566.ABB30_12735"/>
<keyword evidence="4" id="KW-0808">Transferase</keyword>
<dbReference type="Pfam" id="PF00072">
    <property type="entry name" value="Response_reg"/>
    <property type="match status" value="1"/>
</dbReference>
<keyword evidence="8" id="KW-0902">Two-component regulatory system</keyword>
<sequence>MPLSGTPLGQLAIVLVEDSPEDAELIADMLLESGISASFERAEDEDGLVALLTEHRFDIVLSDLSMPGFSGMRALEVVRELHPSLPFVFVSGTMGEDLAVQALQQGAADYILKHSPGRLPSAVARAVREARVYVERRRVEMELMRAQRLESMSLLAAGLSHDLRNILQPLLIVPDMLKLHSDDPKIRQLADVITECGVRGNEMAESMLSFVRGSRRASEHIEVSRLFSAVELLLRGSLPSTVQLQFRLVQQDLALEGNFTELQQVLLNLALNAIQAMPDGGSLELLAEPVTDVDGNDQLCMRVTDQGTGMPADVLERLFSPFFTTKSNGTGLGLLSCKRIVEGMQGSIHVSSEVGVGSRFDLLLPISGRVTARNEVASHAPVGEGQQVLVVDNTATRLSLLGNALSSQGYRLSLAADAAAALLHVRAQGMPDVVVIDTDLPLMAAGQLLGELQALGYSGPALLLEDPAQPVDPDILPMGLQVQTLRKPLEMQHVFRAVGAILGTAGN</sequence>
<evidence type="ECO:0000259" key="10">
    <source>
        <dbReference type="PROSITE" id="PS50109"/>
    </source>
</evidence>
<evidence type="ECO:0000256" key="1">
    <source>
        <dbReference type="ARBA" id="ARBA00000085"/>
    </source>
</evidence>
<dbReference type="SUPFAM" id="SSF55874">
    <property type="entry name" value="ATPase domain of HSP90 chaperone/DNA topoisomerase II/histidine kinase"/>
    <property type="match status" value="1"/>
</dbReference>
<feature type="domain" description="Response regulatory" evidence="11">
    <location>
        <begin position="12"/>
        <end position="128"/>
    </location>
</feature>
<dbReference type="SUPFAM" id="SSF47384">
    <property type="entry name" value="Homodimeric domain of signal transducing histidine kinase"/>
    <property type="match status" value="1"/>
</dbReference>
<evidence type="ECO:0000259" key="11">
    <source>
        <dbReference type="PROSITE" id="PS50110"/>
    </source>
</evidence>
<dbReference type="InterPro" id="IPR004358">
    <property type="entry name" value="Sig_transdc_His_kin-like_C"/>
</dbReference>
<dbReference type="Proteomes" id="UP000050956">
    <property type="component" value="Unassembled WGS sequence"/>
</dbReference>
<dbReference type="PROSITE" id="PS50109">
    <property type="entry name" value="HIS_KIN"/>
    <property type="match status" value="1"/>
</dbReference>
<protein>
    <recommendedName>
        <fullName evidence="2">histidine kinase</fullName>
        <ecNumber evidence="2">2.7.13.3</ecNumber>
    </recommendedName>
</protein>
<evidence type="ECO:0000256" key="7">
    <source>
        <dbReference type="ARBA" id="ARBA00022840"/>
    </source>
</evidence>
<dbReference type="PATRIC" id="fig|336566.3.peg.2053"/>
<name>A0A0R0CZ30_9GAMM</name>
<dbReference type="SMART" id="SM00388">
    <property type="entry name" value="HisKA"/>
    <property type="match status" value="1"/>
</dbReference>
<feature type="domain" description="Histidine kinase" evidence="10">
    <location>
        <begin position="158"/>
        <end position="368"/>
    </location>
</feature>